<dbReference type="Proteomes" id="UP000254575">
    <property type="component" value="Unassembled WGS sequence"/>
</dbReference>
<evidence type="ECO:0000313" key="3">
    <source>
        <dbReference type="Proteomes" id="UP000254575"/>
    </source>
</evidence>
<protein>
    <submittedName>
        <fullName evidence="2">Uncharacterized protein conserved in bacteria</fullName>
    </submittedName>
</protein>
<accession>A0A380N3N7</accession>
<organism evidence="2 3">
    <name type="scientific">Suttonella indologenes</name>
    <dbReference type="NCBI Taxonomy" id="13276"/>
    <lineage>
        <taxon>Bacteria</taxon>
        <taxon>Pseudomonadati</taxon>
        <taxon>Pseudomonadota</taxon>
        <taxon>Gammaproteobacteria</taxon>
        <taxon>Cardiobacteriales</taxon>
        <taxon>Cardiobacteriaceae</taxon>
        <taxon>Suttonella</taxon>
    </lineage>
</organism>
<keyword evidence="3" id="KW-1185">Reference proteome</keyword>
<reference evidence="2 3" key="1">
    <citation type="submission" date="2018-06" db="EMBL/GenBank/DDBJ databases">
        <authorList>
            <consortium name="Pathogen Informatics"/>
            <person name="Doyle S."/>
        </authorList>
    </citation>
    <scope>NUCLEOTIDE SEQUENCE [LARGE SCALE GENOMIC DNA]</scope>
    <source>
        <strain evidence="2 3">NCTC10717</strain>
    </source>
</reference>
<sequence>MYPYRSVFIVGDNDQHNVSKGLNNSGLDSARKAAHAVNGRYAVPKFTSAQRGKEFSDYSDLHRVAGLQAVKWQIQAGLVMARVNVNEDKERHQSQERSHNRVEEQKEVRKHKLEEKEAREKKRGRLI</sequence>
<name>A0A380N3N7_9GAMM</name>
<evidence type="ECO:0000256" key="1">
    <source>
        <dbReference type="SAM" id="MobiDB-lite"/>
    </source>
</evidence>
<feature type="compositionally biased region" description="Basic and acidic residues" evidence="1">
    <location>
        <begin position="87"/>
        <end position="120"/>
    </location>
</feature>
<gene>
    <name evidence="2" type="ORF">NCTC10717_02286</name>
</gene>
<feature type="region of interest" description="Disordered" evidence="1">
    <location>
        <begin position="87"/>
        <end position="127"/>
    </location>
</feature>
<dbReference type="AlphaFoldDB" id="A0A380N3N7"/>
<dbReference type="EMBL" id="UHIA01000004">
    <property type="protein sequence ID" value="SUO98531.1"/>
    <property type="molecule type" value="Genomic_DNA"/>
</dbReference>
<evidence type="ECO:0000313" key="2">
    <source>
        <dbReference type="EMBL" id="SUO98531.1"/>
    </source>
</evidence>
<proteinExistence type="predicted"/>